<dbReference type="GO" id="GO:0004622">
    <property type="term" value="F:phosphatidylcholine lysophospholipase activity"/>
    <property type="evidence" value="ECO:0007669"/>
    <property type="project" value="UniProtKB-EC"/>
</dbReference>
<dbReference type="GO" id="GO:0005524">
    <property type="term" value="F:ATP binding"/>
    <property type="evidence" value="ECO:0007669"/>
    <property type="project" value="UniProtKB-KW"/>
</dbReference>
<keyword evidence="20" id="KW-1185">Reference proteome</keyword>
<dbReference type="GO" id="GO:0006741">
    <property type="term" value="P:NADP+ biosynthetic process"/>
    <property type="evidence" value="ECO:0007669"/>
    <property type="project" value="InterPro"/>
</dbReference>
<dbReference type="SMART" id="SM00022">
    <property type="entry name" value="PLAc"/>
    <property type="match status" value="1"/>
</dbReference>
<dbReference type="GO" id="GO:0005829">
    <property type="term" value="C:cytosol"/>
    <property type="evidence" value="ECO:0007669"/>
    <property type="project" value="TreeGrafter"/>
</dbReference>
<dbReference type="EC" id="3.1.1.5" evidence="3 16"/>
<evidence type="ECO:0000256" key="16">
    <source>
        <dbReference type="RuleBase" id="RU362103"/>
    </source>
</evidence>
<evidence type="ECO:0000313" key="20">
    <source>
        <dbReference type="Proteomes" id="UP000054544"/>
    </source>
</evidence>
<keyword evidence="9" id="KW-0067">ATP-binding</keyword>
<evidence type="ECO:0000256" key="10">
    <source>
        <dbReference type="ARBA" id="ARBA00022857"/>
    </source>
</evidence>
<reference evidence="20" key="1">
    <citation type="journal article" date="2014" name="BMC Genomics">
        <title>The genome sequence of the biocontrol fungus Metarhizium anisopliae and comparative genomics of Metarhizium species.</title>
        <authorList>
            <person name="Pattemore J.A."/>
            <person name="Hane J.K."/>
            <person name="Williams A.H."/>
            <person name="Wilson B.A."/>
            <person name="Stodart B.J."/>
            <person name="Ash G.J."/>
        </authorList>
    </citation>
    <scope>NUCLEOTIDE SEQUENCE [LARGE SCALE GENOMIC DNA]</scope>
    <source>
        <strain evidence="20">BRIP 53293</strain>
    </source>
</reference>
<dbReference type="GO" id="GO:0046475">
    <property type="term" value="P:glycerophospholipid catabolic process"/>
    <property type="evidence" value="ECO:0007669"/>
    <property type="project" value="TreeGrafter"/>
</dbReference>
<keyword evidence="4" id="KW-0808">Transferase</keyword>
<keyword evidence="7" id="KW-0418">Kinase</keyword>
<dbReference type="Pfam" id="PF01513">
    <property type="entry name" value="NAD_kinase"/>
    <property type="match status" value="1"/>
</dbReference>
<dbReference type="OrthoDB" id="24581at2759"/>
<keyword evidence="14" id="KW-0325">Glycoprotein</keyword>
<dbReference type="AlphaFoldDB" id="A0A0D9P468"/>
<evidence type="ECO:0000313" key="19">
    <source>
        <dbReference type="EMBL" id="KJK81052.1"/>
    </source>
</evidence>
<keyword evidence="6" id="KW-0547">Nucleotide-binding</keyword>
<dbReference type="SUPFAM" id="SSF52151">
    <property type="entry name" value="FabD/lysophospholipase-like"/>
    <property type="match status" value="1"/>
</dbReference>
<dbReference type="Gene3D" id="2.60.200.30">
    <property type="entry name" value="Probable inorganic polyphosphate/atp-NAD kinase, domain 2"/>
    <property type="match status" value="1"/>
</dbReference>
<keyword evidence="10" id="KW-0521">NADP</keyword>
<dbReference type="InterPro" id="IPR016035">
    <property type="entry name" value="Acyl_Trfase/lysoPLipase"/>
</dbReference>
<dbReference type="GO" id="GO:0005783">
    <property type="term" value="C:endoplasmic reticulum"/>
    <property type="evidence" value="ECO:0007669"/>
    <property type="project" value="TreeGrafter"/>
</dbReference>
<feature type="domain" description="PLA2c" evidence="18">
    <location>
        <begin position="443"/>
        <end position="839"/>
    </location>
</feature>
<dbReference type="InterPro" id="IPR017438">
    <property type="entry name" value="ATP-NAD_kinase_N"/>
</dbReference>
<evidence type="ECO:0000256" key="13">
    <source>
        <dbReference type="ARBA" id="ARBA00023098"/>
    </source>
</evidence>
<dbReference type="PROSITE" id="PS51210">
    <property type="entry name" value="PLA2C"/>
    <property type="match status" value="1"/>
</dbReference>
<dbReference type="HAMAP" id="MF_00361">
    <property type="entry name" value="NAD_kinase"/>
    <property type="match status" value="1"/>
</dbReference>
<accession>A0A0D9P468</accession>
<dbReference type="PANTHER" id="PTHR10728:SF33">
    <property type="entry name" value="LYSOPHOSPHOLIPASE 1-RELATED"/>
    <property type="match status" value="1"/>
</dbReference>
<organism evidence="19 20">
    <name type="scientific">Metarhizium anisopliae BRIP 53293</name>
    <dbReference type="NCBI Taxonomy" id="1291518"/>
    <lineage>
        <taxon>Eukaryota</taxon>
        <taxon>Fungi</taxon>
        <taxon>Dikarya</taxon>
        <taxon>Ascomycota</taxon>
        <taxon>Pezizomycotina</taxon>
        <taxon>Sordariomycetes</taxon>
        <taxon>Hypocreomycetidae</taxon>
        <taxon>Hypocreales</taxon>
        <taxon>Clavicipitaceae</taxon>
        <taxon>Metarhizium</taxon>
    </lineage>
</organism>
<keyword evidence="8 15" id="KW-0378">Hydrolase</keyword>
<dbReference type="InterPro" id="IPR017437">
    <property type="entry name" value="ATP-NAD_kinase_PpnK-typ_C"/>
</dbReference>
<comment type="similarity">
    <text evidence="2">Belongs to the NAD kinase family.</text>
</comment>
<comment type="similarity">
    <text evidence="1 16">Belongs to the lysophospholipase family.</text>
</comment>
<evidence type="ECO:0000256" key="14">
    <source>
        <dbReference type="ARBA" id="ARBA00023180"/>
    </source>
</evidence>
<dbReference type="FunFam" id="2.60.200.30:FF:000009">
    <property type="entry name" value="Poly(P)/ATP NAD kinase"/>
    <property type="match status" value="1"/>
</dbReference>
<evidence type="ECO:0000256" key="6">
    <source>
        <dbReference type="ARBA" id="ARBA00022741"/>
    </source>
</evidence>
<dbReference type="Pfam" id="PF20143">
    <property type="entry name" value="NAD_kinase_C"/>
    <property type="match status" value="1"/>
</dbReference>
<evidence type="ECO:0000259" key="18">
    <source>
        <dbReference type="PROSITE" id="PS51210"/>
    </source>
</evidence>
<feature type="region of interest" description="Disordered" evidence="17">
    <location>
        <begin position="13"/>
        <end position="45"/>
    </location>
</feature>
<evidence type="ECO:0000256" key="8">
    <source>
        <dbReference type="ARBA" id="ARBA00022801"/>
    </source>
</evidence>
<dbReference type="GO" id="GO:0004623">
    <property type="term" value="F:phospholipase A2 activity"/>
    <property type="evidence" value="ECO:0007669"/>
    <property type="project" value="TreeGrafter"/>
</dbReference>
<proteinExistence type="inferred from homology"/>
<sequence length="886" mass="96750">MSRRQLLQELLASTRQSGLGGQPRAPASLPRRRTTSETPTCSSCHNFSTSLPLRSAQVRSVNELPDRTFPRYLQSTKPGSSLLSLHWPRPPRNLLLVQKLYAPDVTESVIKFAKHIRTDYPDVNLVVEPRIAAVIRNHLPFPIYISDSRSNTAGKIDVIATFGGDGTVLRAASLFKLHGSVPPILSFSMGTLGFLGEWNFSEYRKAWREMYMSGSDVASVQDAAVPIDNGRDERMAANTPADVAGWERLRGKSLGVGRASKILLRHRLKADIFDRSGDNINHQVSDTLAHQHKSSIAGTQEPSPSLRAINEISVHRGSHPHLAIVDIYQNGHFLTETIADGILISTPTGSTAYSLSAGGPIVHPLVKSLLITPISPCSLSFRSLVLPLDTKVTLRMSPKNRGRELDLNIDGKRCAGVLPGSEIRVEGEFVGRAGPGEEWHGGPEQYSLLQYYSEILDDVDAKDKAGFDRSITDYWGRMLAYQLINATNGGPGFTYSSIANDPDFSSGKNPLPLIVADGRAPGQKIIASNSTIYEFTPWEFGSFDPSLQGFVPLQYVGSNFTNGSIPDNQKCIVGFDNAGFIMGTSSSLFNQIIMYIKDGNSRYVPEDIPKFVVDALTTFLNALGDESNDIADWTPNPFKGWNTARNPSANETRLTLVDGGEDLQNVPYHPHLFRERRVDVVFSIDSSADTDSSWPDGASAIATYERSLQSSVANGTGFPAVPGKDTFVNLGLNSRPAFFGCDSSNLTAPSPLIVYIPNYPYIYESNISTFQMAIKSDERDAIVQNGWAVATQLNSTRDPDWAVCVGCAMLARSFERTRTAVPDKCRQCFANYCWNGTLDETKPAPYVPSLYGKPILSKSSGAAGQELSAMMTTVGLVVMAVTAFNL</sequence>
<dbReference type="GO" id="GO:0019674">
    <property type="term" value="P:NAD+ metabolic process"/>
    <property type="evidence" value="ECO:0007669"/>
    <property type="project" value="InterPro"/>
</dbReference>
<evidence type="ECO:0000256" key="12">
    <source>
        <dbReference type="ARBA" id="ARBA00023027"/>
    </source>
</evidence>
<comment type="catalytic activity">
    <reaction evidence="16">
        <text>a 1-acyl-sn-glycero-3-phosphocholine + H2O = sn-glycerol 3-phosphocholine + a fatty acid + H(+)</text>
        <dbReference type="Rhea" id="RHEA:15177"/>
        <dbReference type="ChEBI" id="CHEBI:15377"/>
        <dbReference type="ChEBI" id="CHEBI:15378"/>
        <dbReference type="ChEBI" id="CHEBI:16870"/>
        <dbReference type="ChEBI" id="CHEBI:28868"/>
        <dbReference type="ChEBI" id="CHEBI:58168"/>
        <dbReference type="EC" id="3.1.1.5"/>
    </reaction>
</comment>
<dbReference type="Proteomes" id="UP000054544">
    <property type="component" value="Unassembled WGS sequence"/>
</dbReference>
<evidence type="ECO:0000256" key="11">
    <source>
        <dbReference type="ARBA" id="ARBA00022963"/>
    </source>
</evidence>
<dbReference type="InterPro" id="IPR002642">
    <property type="entry name" value="LysoPLipase_cat_dom"/>
</dbReference>
<evidence type="ECO:0000256" key="5">
    <source>
        <dbReference type="ARBA" id="ARBA00022729"/>
    </source>
</evidence>
<evidence type="ECO:0000256" key="1">
    <source>
        <dbReference type="ARBA" id="ARBA00008780"/>
    </source>
</evidence>
<feature type="compositionally biased region" description="Polar residues" evidence="17">
    <location>
        <begin position="36"/>
        <end position="45"/>
    </location>
</feature>
<dbReference type="STRING" id="1291518.A0A0D9P468"/>
<dbReference type="Gene3D" id="3.40.1090.10">
    <property type="entry name" value="Cytosolic phospholipase A2 catalytic domain"/>
    <property type="match status" value="1"/>
</dbReference>
<protein>
    <recommendedName>
        <fullName evidence="3 16">Lysophospholipase</fullName>
        <ecNumber evidence="3 16">3.1.1.5</ecNumber>
    </recommendedName>
</protein>
<dbReference type="Gene3D" id="3.40.50.10330">
    <property type="entry name" value="Probable inorganic polyphosphate/atp-NAD kinase, domain 1"/>
    <property type="match status" value="1"/>
</dbReference>
<dbReference type="EMBL" id="KE384727">
    <property type="protein sequence ID" value="KJK81052.1"/>
    <property type="molecule type" value="Genomic_DNA"/>
</dbReference>
<evidence type="ECO:0000256" key="7">
    <source>
        <dbReference type="ARBA" id="ARBA00022777"/>
    </source>
</evidence>
<dbReference type="Pfam" id="PF01735">
    <property type="entry name" value="PLA2_B"/>
    <property type="match status" value="1"/>
</dbReference>
<evidence type="ECO:0000256" key="9">
    <source>
        <dbReference type="ARBA" id="ARBA00022840"/>
    </source>
</evidence>
<keyword evidence="12" id="KW-0520">NAD</keyword>
<dbReference type="PANTHER" id="PTHR10728">
    <property type="entry name" value="CYTOSOLIC PHOSPHOLIPASE A2"/>
    <property type="match status" value="1"/>
</dbReference>
<evidence type="ECO:0000256" key="4">
    <source>
        <dbReference type="ARBA" id="ARBA00022679"/>
    </source>
</evidence>
<name>A0A0D9P468_METAN</name>
<evidence type="ECO:0000256" key="2">
    <source>
        <dbReference type="ARBA" id="ARBA00010995"/>
    </source>
</evidence>
<gene>
    <name evidence="19" type="ORF">H634G_03586</name>
</gene>
<keyword evidence="5" id="KW-0732">Signal</keyword>
<dbReference type="GO" id="GO:0003951">
    <property type="term" value="F:NAD+ kinase activity"/>
    <property type="evidence" value="ECO:0007669"/>
    <property type="project" value="InterPro"/>
</dbReference>
<evidence type="ECO:0000256" key="3">
    <source>
        <dbReference type="ARBA" id="ARBA00013274"/>
    </source>
</evidence>
<evidence type="ECO:0000256" key="15">
    <source>
        <dbReference type="PROSITE-ProRule" id="PRU00555"/>
    </source>
</evidence>
<dbReference type="InterPro" id="IPR016064">
    <property type="entry name" value="NAD/diacylglycerol_kinase_sf"/>
</dbReference>
<keyword evidence="13 15" id="KW-0443">Lipid metabolism</keyword>
<keyword evidence="11 15" id="KW-0442">Lipid degradation</keyword>
<dbReference type="SUPFAM" id="SSF111331">
    <property type="entry name" value="NAD kinase/diacylglycerol kinase-like"/>
    <property type="match status" value="1"/>
</dbReference>
<evidence type="ECO:0000256" key="17">
    <source>
        <dbReference type="SAM" id="MobiDB-lite"/>
    </source>
</evidence>
<dbReference type="InterPro" id="IPR002504">
    <property type="entry name" value="NADK"/>
</dbReference>